<dbReference type="EMBL" id="CP001618">
    <property type="protein sequence ID" value="ACQ79312.1"/>
    <property type="molecule type" value="Genomic_DNA"/>
</dbReference>
<dbReference type="PANTHER" id="PTHR37305">
    <property type="entry name" value="INTEGRAL MEMBRANE PROTEIN-RELATED"/>
    <property type="match status" value="1"/>
</dbReference>
<name>C5C0C6_BEUC1</name>
<gene>
    <name evidence="2" type="ordered locus">Bcav_1051</name>
</gene>
<dbReference type="GO" id="GO:0005886">
    <property type="term" value="C:plasma membrane"/>
    <property type="evidence" value="ECO:0007669"/>
    <property type="project" value="UniProtKB-SubCell"/>
</dbReference>
<keyword evidence="1" id="KW-0472">Membrane</keyword>
<feature type="transmembrane region" description="Helical" evidence="1">
    <location>
        <begin position="46"/>
        <end position="70"/>
    </location>
</feature>
<evidence type="ECO:0000256" key="1">
    <source>
        <dbReference type="SAM" id="Phobius"/>
    </source>
</evidence>
<feature type="transmembrane region" description="Helical" evidence="1">
    <location>
        <begin position="205"/>
        <end position="226"/>
    </location>
</feature>
<proteinExistence type="predicted"/>
<organism evidence="2 3">
    <name type="scientific">Beutenbergia cavernae (strain ATCC BAA-8 / DSM 12333 / CCUG 43141 / JCM 11478 / NBRC 16432 / NCIMB 13614 / HKI 0122)</name>
    <dbReference type="NCBI Taxonomy" id="471853"/>
    <lineage>
        <taxon>Bacteria</taxon>
        <taxon>Bacillati</taxon>
        <taxon>Actinomycetota</taxon>
        <taxon>Actinomycetes</taxon>
        <taxon>Micrococcales</taxon>
        <taxon>Beutenbergiaceae</taxon>
        <taxon>Beutenbergia</taxon>
    </lineage>
</organism>
<accession>C5C0C6</accession>
<keyword evidence="3" id="KW-1185">Reference proteome</keyword>
<feature type="transmembrane region" description="Helical" evidence="1">
    <location>
        <begin position="82"/>
        <end position="108"/>
    </location>
</feature>
<protein>
    <submittedName>
        <fullName evidence="2">Putative integral membrane transport protein</fullName>
    </submittedName>
</protein>
<evidence type="ECO:0000313" key="3">
    <source>
        <dbReference type="Proteomes" id="UP000007962"/>
    </source>
</evidence>
<feature type="transmembrane region" description="Helical" evidence="1">
    <location>
        <begin position="129"/>
        <end position="154"/>
    </location>
</feature>
<evidence type="ECO:0000313" key="2">
    <source>
        <dbReference type="EMBL" id="ACQ79312.1"/>
    </source>
</evidence>
<reference evidence="2 3" key="1">
    <citation type="journal article" date="2009" name="Stand. Genomic Sci.">
        <title>Complete genome sequence of Beutenbergia cavernae type strain (HKI 0122).</title>
        <authorList>
            <person name="Land M."/>
            <person name="Pukall R."/>
            <person name="Abt B."/>
            <person name="Goker M."/>
            <person name="Rohde M."/>
            <person name="Glavina Del Rio T."/>
            <person name="Tice H."/>
            <person name="Copeland A."/>
            <person name="Cheng J.F."/>
            <person name="Lucas S."/>
            <person name="Chen F."/>
            <person name="Nolan M."/>
            <person name="Bruce D."/>
            <person name="Goodwin L."/>
            <person name="Pitluck S."/>
            <person name="Ivanova N."/>
            <person name="Mavromatis K."/>
            <person name="Ovchinnikova G."/>
            <person name="Pati A."/>
            <person name="Chen A."/>
            <person name="Palaniappan K."/>
            <person name="Hauser L."/>
            <person name="Chang Y.J."/>
            <person name="Jefferies C.C."/>
            <person name="Saunders E."/>
            <person name="Brettin T."/>
            <person name="Detter J.C."/>
            <person name="Han C."/>
            <person name="Chain P."/>
            <person name="Bristow J."/>
            <person name="Eisen J.A."/>
            <person name="Markowitz V."/>
            <person name="Hugenholtz P."/>
            <person name="Kyrpides N.C."/>
            <person name="Klenk H.P."/>
            <person name="Lapidus A."/>
        </authorList>
    </citation>
    <scope>NUCLEOTIDE SEQUENCE [LARGE SCALE GENOMIC DNA]</scope>
    <source>
        <strain evidence="3">ATCC BAA-8 / DSM 12333 / NBRC 16432</strain>
    </source>
</reference>
<dbReference type="AlphaFoldDB" id="C5C0C6"/>
<feature type="transmembrane region" description="Helical" evidence="1">
    <location>
        <begin position="268"/>
        <end position="289"/>
    </location>
</feature>
<keyword evidence="1" id="KW-0812">Transmembrane</keyword>
<feature type="transmembrane region" description="Helical" evidence="1">
    <location>
        <begin position="174"/>
        <end position="198"/>
    </location>
</feature>
<dbReference type="STRING" id="471853.Bcav_1051"/>
<keyword evidence="1" id="KW-1133">Transmembrane helix</keyword>
<dbReference type="RefSeq" id="WP_015881552.1">
    <property type="nucleotide sequence ID" value="NC_012669.1"/>
</dbReference>
<sequence>MTAITNGAATEVGRHAGAPVSGAGRVSFPHVMKSEWIKFFTLRSTYWTLGLTVVGMVLFALMMASGASFIAESSEGADLSGFGVTVATFGYLAGQITVAVLGALIITGEYTTGMIRSTMTAVPKRLPALFAKGVVLAIVTFVTASVGVFASYLVTLPILSQYDMQADLGDSETWRVFLGAGLYVMAIALLAFGIGALLRNSAGAIAAVLGIVLLIPIVVSIASMNLEWVANLAPYLPSAAGERIMAIDGGMSAIEGEPPGGEPPLTPWQGIGLLGAYVAAIFAAACVLLRRRDV</sequence>
<dbReference type="GO" id="GO:0140359">
    <property type="term" value="F:ABC-type transporter activity"/>
    <property type="evidence" value="ECO:0007669"/>
    <property type="project" value="InterPro"/>
</dbReference>
<dbReference type="OrthoDB" id="3297477at2"/>
<dbReference type="HOGENOM" id="CLU_051674_1_0_11"/>
<dbReference type="PANTHER" id="PTHR37305:SF1">
    <property type="entry name" value="MEMBRANE PROTEIN"/>
    <property type="match status" value="1"/>
</dbReference>
<dbReference type="KEGG" id="bcv:Bcav_1051"/>
<dbReference type="eggNOG" id="COG1277">
    <property type="taxonomic scope" value="Bacteria"/>
</dbReference>
<dbReference type="Proteomes" id="UP000007962">
    <property type="component" value="Chromosome"/>
</dbReference>